<evidence type="ECO:0000256" key="1">
    <source>
        <dbReference type="SAM" id="MobiDB-lite"/>
    </source>
</evidence>
<gene>
    <name evidence="2" type="ORF">E4U57_000547</name>
</gene>
<feature type="compositionally biased region" description="Basic and acidic residues" evidence="1">
    <location>
        <begin position="12"/>
        <end position="23"/>
    </location>
</feature>
<dbReference type="Proteomes" id="UP000742024">
    <property type="component" value="Unassembled WGS sequence"/>
</dbReference>
<protein>
    <submittedName>
        <fullName evidence="2">Uncharacterized protein</fullName>
    </submittedName>
</protein>
<keyword evidence="3" id="KW-1185">Reference proteome</keyword>
<sequence>MGKTRSRPSIVRRPETSSTEKDTIVTTHTCTVIKNLSITIVYSPTRYSEKMKRKNAGRTPSTEHQRKHIKVPTDSSRSGTTHKGHGMKTRSQVQENALLHANPSR</sequence>
<accession>A0ABQ7PGE9</accession>
<feature type="region of interest" description="Disordered" evidence="1">
    <location>
        <begin position="1"/>
        <end position="23"/>
    </location>
</feature>
<evidence type="ECO:0000313" key="2">
    <source>
        <dbReference type="EMBL" id="KAG5959635.1"/>
    </source>
</evidence>
<organism evidence="2 3">
    <name type="scientific">Claviceps arundinis</name>
    <dbReference type="NCBI Taxonomy" id="1623583"/>
    <lineage>
        <taxon>Eukaryota</taxon>
        <taxon>Fungi</taxon>
        <taxon>Dikarya</taxon>
        <taxon>Ascomycota</taxon>
        <taxon>Pezizomycotina</taxon>
        <taxon>Sordariomycetes</taxon>
        <taxon>Hypocreomycetidae</taxon>
        <taxon>Hypocreales</taxon>
        <taxon>Clavicipitaceae</taxon>
        <taxon>Claviceps</taxon>
    </lineage>
</organism>
<feature type="region of interest" description="Disordered" evidence="1">
    <location>
        <begin position="47"/>
        <end position="105"/>
    </location>
</feature>
<dbReference type="EMBL" id="SRPR01000115">
    <property type="protein sequence ID" value="KAG5959635.1"/>
    <property type="molecule type" value="Genomic_DNA"/>
</dbReference>
<comment type="caution">
    <text evidence="2">The sequence shown here is derived from an EMBL/GenBank/DDBJ whole genome shotgun (WGS) entry which is preliminary data.</text>
</comment>
<reference evidence="2 3" key="1">
    <citation type="journal article" date="2020" name="bioRxiv">
        <title>Whole genome comparisons of ergot fungi reveals the divergence and evolution of species within the genus Claviceps are the result of varying mechanisms driving genome evolution and host range expansion.</title>
        <authorList>
            <person name="Wyka S.A."/>
            <person name="Mondo S.J."/>
            <person name="Liu M."/>
            <person name="Dettman J."/>
            <person name="Nalam V."/>
            <person name="Broders K.D."/>
        </authorList>
    </citation>
    <scope>NUCLEOTIDE SEQUENCE [LARGE SCALE GENOMIC DNA]</scope>
    <source>
        <strain evidence="2 3">LM583</strain>
    </source>
</reference>
<evidence type="ECO:0000313" key="3">
    <source>
        <dbReference type="Proteomes" id="UP000742024"/>
    </source>
</evidence>
<name>A0ABQ7PGE9_9HYPO</name>
<proteinExistence type="predicted"/>